<keyword evidence="2" id="KW-1185">Reference proteome</keyword>
<reference evidence="2" key="1">
    <citation type="submission" date="2017-02" db="EMBL/GenBank/DDBJ databases">
        <authorList>
            <person name="Varghese N."/>
            <person name="Submissions S."/>
        </authorList>
    </citation>
    <scope>NUCLEOTIDE SEQUENCE [LARGE SCALE GENOMIC DNA]</scope>
    <source>
        <strain evidence="2">DSM 16521</strain>
    </source>
</reference>
<dbReference type="InterPro" id="IPR013367">
    <property type="entry name" value="Flagellar_put"/>
</dbReference>
<name>A0A1T4PAH4_9FIRM</name>
<keyword evidence="1" id="KW-0282">Flagellum</keyword>
<keyword evidence="1" id="KW-0969">Cilium</keyword>
<dbReference type="Proteomes" id="UP000189933">
    <property type="component" value="Unassembled WGS sequence"/>
</dbReference>
<dbReference type="RefSeq" id="WP_078665290.1">
    <property type="nucleotide sequence ID" value="NZ_FUXM01000010.1"/>
</dbReference>
<gene>
    <name evidence="1" type="ORF">SAMN02745885_01208</name>
</gene>
<organism evidence="1 2">
    <name type="scientific">Carboxydocella sporoproducens DSM 16521</name>
    <dbReference type="NCBI Taxonomy" id="1121270"/>
    <lineage>
        <taxon>Bacteria</taxon>
        <taxon>Bacillati</taxon>
        <taxon>Bacillota</taxon>
        <taxon>Clostridia</taxon>
        <taxon>Eubacteriales</taxon>
        <taxon>Clostridiales Family XVI. Incertae Sedis</taxon>
        <taxon>Carboxydocella</taxon>
    </lineage>
</organism>
<dbReference type="AlphaFoldDB" id="A0A1T4PAH4"/>
<evidence type="ECO:0000313" key="1">
    <source>
        <dbReference type="EMBL" id="SJZ88502.1"/>
    </source>
</evidence>
<keyword evidence="1" id="KW-0966">Cell projection</keyword>
<proteinExistence type="predicted"/>
<sequence>MSEMLRGITGQSIKPAVNQPGHGISKNVNFAGILQQAVNKQKLKFSGHALERLGLRNSTISERAQQKLEDAVAKAAAKGAKEALIWLDNTAYVVSIKNRTVITAVTKEAMKENVFTNIDCAVIMD</sequence>
<dbReference type="NCBIfam" id="TIGR02530">
    <property type="entry name" value="flg_new"/>
    <property type="match status" value="1"/>
</dbReference>
<dbReference type="OrthoDB" id="165650at2"/>
<protein>
    <submittedName>
        <fullName evidence="1">Flagellar operon protein</fullName>
    </submittedName>
</protein>
<dbReference type="Pfam" id="PF12611">
    <property type="entry name" value="Flagellar_put"/>
    <property type="match status" value="1"/>
</dbReference>
<evidence type="ECO:0000313" key="2">
    <source>
        <dbReference type="Proteomes" id="UP000189933"/>
    </source>
</evidence>
<dbReference type="EMBL" id="FUXM01000010">
    <property type="protein sequence ID" value="SJZ88502.1"/>
    <property type="molecule type" value="Genomic_DNA"/>
</dbReference>
<accession>A0A1T4PAH4</accession>